<keyword evidence="1" id="KW-0853">WD repeat</keyword>
<feature type="compositionally biased region" description="Basic and acidic residues" evidence="3">
    <location>
        <begin position="14"/>
        <end position="23"/>
    </location>
</feature>
<comment type="caution">
    <text evidence="4">The sequence shown here is derived from an EMBL/GenBank/DDBJ whole genome shotgun (WGS) entry which is preliminary data.</text>
</comment>
<protein>
    <submittedName>
        <fullName evidence="4">Uncharacterized protein</fullName>
    </submittedName>
</protein>
<accession>A0AAV0T9D7</accession>
<dbReference type="InterPro" id="IPR015943">
    <property type="entry name" value="WD40/YVTN_repeat-like_dom_sf"/>
</dbReference>
<dbReference type="SUPFAM" id="SSF50978">
    <property type="entry name" value="WD40 repeat-like"/>
    <property type="match status" value="1"/>
</dbReference>
<evidence type="ECO:0000313" key="5">
    <source>
        <dbReference type="Proteomes" id="UP001162031"/>
    </source>
</evidence>
<evidence type="ECO:0000256" key="2">
    <source>
        <dbReference type="ARBA" id="ARBA00022737"/>
    </source>
</evidence>
<proteinExistence type="predicted"/>
<reference evidence="4" key="1">
    <citation type="submission" date="2022-12" db="EMBL/GenBank/DDBJ databases">
        <authorList>
            <person name="Webb A."/>
        </authorList>
    </citation>
    <scope>NUCLEOTIDE SEQUENCE</scope>
    <source>
        <strain evidence="4">Hp1</strain>
    </source>
</reference>
<dbReference type="PANTHER" id="PTHR44472">
    <property type="entry name" value="DDB1- AND CUL4-ASSOCIATED FACTOR 4-RELATED"/>
    <property type="match status" value="1"/>
</dbReference>
<name>A0AAV0T9D7_HYABA</name>
<feature type="region of interest" description="Disordered" evidence="3">
    <location>
        <begin position="1"/>
        <end position="23"/>
    </location>
</feature>
<dbReference type="GO" id="GO:0080008">
    <property type="term" value="C:Cul4-RING E3 ubiquitin ligase complex"/>
    <property type="evidence" value="ECO:0007669"/>
    <property type="project" value="TreeGrafter"/>
</dbReference>
<dbReference type="AlphaFoldDB" id="A0AAV0T9D7"/>
<dbReference type="Proteomes" id="UP001162031">
    <property type="component" value="Unassembled WGS sequence"/>
</dbReference>
<sequence length="521" mass="58369">MARHKKQKKQRTSSRRDEETARRTFLDALEAQRANARSKAPATCAEIGHTAARGAPLAGFSYDEHRDRYFRTCADSERRHWDTQLEAQEQERPQIVERRRHFRCPTRRRCRYGVVDNCPKNWVAALSHRQKDWTWSAFGRDRSAFLPQVVSKLLTSQVVDSHEVETSGRLTALALHSRDSKLGAVGASSGRVKILGMQTLSSEAGLATRSQLAYPICDFTLHGVITSLQWRPVRELELLVCHLGSGQRSGSQVPSGNVCFLRVHDRDRSDAALSSMACMKRMKFVDPWTAKWNPTDTNKFSVGCGGSSSAAYVDAFANTDNFQRAPTGVLTSDVHAQSFFNTGHVVLNGTKRGGLWGWDIRAPRRGFEWEAETCTVQPAGSILDIHVLNDCRRAVVQRSNGELRVVDLRTFRPVVEFMQGATKRYLPSLRCAIDSDESIVVSAGDAKYPQAVNSFDLQSGRRVGSFEVQRAQSEEQCSPLVQQVQLQSHRHGNCHEDTPHLWAISRDALYVSSGRTNDPTM</sequence>
<feature type="compositionally biased region" description="Basic residues" evidence="3">
    <location>
        <begin position="1"/>
        <end position="13"/>
    </location>
</feature>
<evidence type="ECO:0000313" key="4">
    <source>
        <dbReference type="EMBL" id="CAI5715794.1"/>
    </source>
</evidence>
<evidence type="ECO:0000256" key="1">
    <source>
        <dbReference type="ARBA" id="ARBA00022574"/>
    </source>
</evidence>
<evidence type="ECO:0000256" key="3">
    <source>
        <dbReference type="SAM" id="MobiDB-lite"/>
    </source>
</evidence>
<keyword evidence="5" id="KW-1185">Reference proteome</keyword>
<dbReference type="InterPro" id="IPR052254">
    <property type="entry name" value="CUL4-DDB1_E3_ligase_receptor"/>
</dbReference>
<dbReference type="InterPro" id="IPR036322">
    <property type="entry name" value="WD40_repeat_dom_sf"/>
</dbReference>
<gene>
    <name evidence="4" type="ORF">HBR001_LOCUS1504</name>
</gene>
<keyword evidence="2" id="KW-0677">Repeat</keyword>
<dbReference type="EMBL" id="CANTFL010000146">
    <property type="protein sequence ID" value="CAI5715794.1"/>
    <property type="molecule type" value="Genomic_DNA"/>
</dbReference>
<organism evidence="4 5">
    <name type="scientific">Hyaloperonospora brassicae</name>
    <name type="common">Brassica downy mildew</name>
    <name type="synonym">Peronospora brassicae</name>
    <dbReference type="NCBI Taxonomy" id="162125"/>
    <lineage>
        <taxon>Eukaryota</taxon>
        <taxon>Sar</taxon>
        <taxon>Stramenopiles</taxon>
        <taxon>Oomycota</taxon>
        <taxon>Peronosporomycetes</taxon>
        <taxon>Peronosporales</taxon>
        <taxon>Peronosporaceae</taxon>
        <taxon>Hyaloperonospora</taxon>
    </lineage>
</organism>
<dbReference type="PANTHER" id="PTHR44472:SF1">
    <property type="entry name" value="DDB1 AND CUL4 ASSOCIATED FACTOR 4"/>
    <property type="match status" value="1"/>
</dbReference>
<dbReference type="Gene3D" id="2.130.10.10">
    <property type="entry name" value="YVTN repeat-like/Quinoprotein amine dehydrogenase"/>
    <property type="match status" value="1"/>
</dbReference>